<evidence type="ECO:0000313" key="1">
    <source>
        <dbReference type="EMBL" id="KKM22754.1"/>
    </source>
</evidence>
<sequence length="304" mass="33371">METKDVTYFSTLLSIKAEEVEGAVTDGSLGEKMTALGLLGKDQVETLKTNYSKEVKTTYLTELVDNAKKGDLDEELFKVIKGATYEMLEKDLSKEYGVVKYDGVKDLVSKVIKDKTGQSNDKALQELTETHEALKKVNINLVKEKDEAVAEAKTDYEGKLLKREQKDVTNEVPFDYSNVKDEDLETYKTSRKEIVNTVFNARYDLVFDGDKTVVHDKEGGLLKNGTTLEPLAALDVMKALASELGMKLVSPESGGQGGRSSGGKGGLTFATQEEFEDHLKSKDIAPTSKEGIDLFAKSGLAVTK</sequence>
<name>A0A0F9IS73_9ZZZZ</name>
<gene>
    <name evidence="1" type="ORF">LCGC14_1622060</name>
</gene>
<dbReference type="EMBL" id="LAZR01013265">
    <property type="protein sequence ID" value="KKM22754.1"/>
    <property type="molecule type" value="Genomic_DNA"/>
</dbReference>
<reference evidence="1" key="1">
    <citation type="journal article" date="2015" name="Nature">
        <title>Complex archaea that bridge the gap between prokaryotes and eukaryotes.</title>
        <authorList>
            <person name="Spang A."/>
            <person name="Saw J.H."/>
            <person name="Jorgensen S.L."/>
            <person name="Zaremba-Niedzwiedzka K."/>
            <person name="Martijn J."/>
            <person name="Lind A.E."/>
            <person name="van Eijk R."/>
            <person name="Schleper C."/>
            <person name="Guy L."/>
            <person name="Ettema T.J."/>
        </authorList>
    </citation>
    <scope>NUCLEOTIDE SEQUENCE</scope>
</reference>
<dbReference type="AlphaFoldDB" id="A0A0F9IS73"/>
<organism evidence="1">
    <name type="scientific">marine sediment metagenome</name>
    <dbReference type="NCBI Taxonomy" id="412755"/>
    <lineage>
        <taxon>unclassified sequences</taxon>
        <taxon>metagenomes</taxon>
        <taxon>ecological metagenomes</taxon>
    </lineage>
</organism>
<protein>
    <submittedName>
        <fullName evidence="1">Uncharacterized protein</fullName>
    </submittedName>
</protein>
<proteinExistence type="predicted"/>
<accession>A0A0F9IS73</accession>
<comment type="caution">
    <text evidence="1">The sequence shown here is derived from an EMBL/GenBank/DDBJ whole genome shotgun (WGS) entry which is preliminary data.</text>
</comment>